<evidence type="ECO:0000256" key="1">
    <source>
        <dbReference type="ARBA" id="ARBA00012513"/>
    </source>
</evidence>
<feature type="binding site" evidence="7">
    <location>
        <position position="463"/>
    </location>
    <ligand>
        <name>ATP</name>
        <dbReference type="ChEBI" id="CHEBI:30616"/>
    </ligand>
</feature>
<dbReference type="InterPro" id="IPR000719">
    <property type="entry name" value="Prot_kinase_dom"/>
</dbReference>
<dbReference type="InterPro" id="IPR008271">
    <property type="entry name" value="Ser/Thr_kinase_AS"/>
</dbReference>
<proteinExistence type="predicted"/>
<evidence type="ECO:0000256" key="5">
    <source>
        <dbReference type="ARBA" id="ARBA00022777"/>
    </source>
</evidence>
<accession>A0A918N7N5</accession>
<dbReference type="Gene3D" id="1.25.40.10">
    <property type="entry name" value="Tetratricopeptide repeat domain"/>
    <property type="match status" value="1"/>
</dbReference>
<keyword evidence="6 7" id="KW-0067">ATP-binding</keyword>
<dbReference type="PROSITE" id="PS00107">
    <property type="entry name" value="PROTEIN_KINASE_ATP"/>
    <property type="match status" value="1"/>
</dbReference>
<sequence length="701" mass="79043">MMQDPERAPRHTRISRLAIWLGFPISIGVALLLVLSGFPIERELNQQWLRWTTGWYWHSEASPARYTLALEERTARSHITWPQGDERWQLGPLYGPVQRDMTGVAPWWDNLRPAFVLKGLPTARLNPPRALSDRYWQPADHGYKSLVYRTDMGLVFDAQLTLLEADADWRYRPGLGLVGGNGQLDTNWRGGLLLLDFAVPEPVRDALGERPLPSVSSAHGAGIQALREHWALQQGFYLVEPFWLTMIAAIAVVLPWLWPGLVSRRPWAAPVLMAAMVLLNLGLIVGLKLWWPLWYPLVSVGLAGAWHRRYRQHLQSYRDLEERYRTLGLSWLRHLLDNGKTEAGQRFLASDSALSRSRDLTYELAQGFERRRQYSQALDCLDRIAEHDPDFRDVSERRRRLRPMVDGQQTVTLGQESRGLTLGEGVQAPELGRYRIVREVGRGNMGVVYEAEDPKINRRVAIKVVQLDALDADDAEAVKQRFFREAQAAGRLNHPSIVTVFDVGEEHDLAYIAMDLLQGEPLSKRLDDRTLPGIDQVCLWLSQAADALDFAHRNDIIHRDIKPANLFIDRVSGRLKITDFGVARIAGLRQTQTGIVLGSPSYMAPEQIRGEPLTGATDIFSLGVTLYQCLCGRLPFEGETLPALAYAITHNQQESPKKHNPDVPVALVRIVNKALKKDPAERYASAGDMAQALARWAGAGE</sequence>
<dbReference type="GO" id="GO:0004674">
    <property type="term" value="F:protein serine/threonine kinase activity"/>
    <property type="evidence" value="ECO:0007669"/>
    <property type="project" value="UniProtKB-KW"/>
</dbReference>
<name>A0A918N7N5_9GAMM</name>
<evidence type="ECO:0000256" key="4">
    <source>
        <dbReference type="ARBA" id="ARBA00022741"/>
    </source>
</evidence>
<dbReference type="EMBL" id="BMXR01000004">
    <property type="protein sequence ID" value="GGX51394.1"/>
    <property type="molecule type" value="Genomic_DNA"/>
</dbReference>
<dbReference type="PANTHER" id="PTHR43289">
    <property type="entry name" value="MITOGEN-ACTIVATED PROTEIN KINASE KINASE KINASE 20-RELATED"/>
    <property type="match status" value="1"/>
</dbReference>
<keyword evidence="8" id="KW-0472">Membrane</keyword>
<feature type="domain" description="Protein kinase" evidence="9">
    <location>
        <begin position="434"/>
        <end position="694"/>
    </location>
</feature>
<dbReference type="EC" id="2.7.11.1" evidence="1"/>
<evidence type="ECO:0000259" key="9">
    <source>
        <dbReference type="PROSITE" id="PS50011"/>
    </source>
</evidence>
<dbReference type="SMART" id="SM00220">
    <property type="entry name" value="S_TKc"/>
    <property type="match status" value="1"/>
</dbReference>
<organism evidence="10 11">
    <name type="scientific">Saccharospirillum salsuginis</name>
    <dbReference type="NCBI Taxonomy" id="418750"/>
    <lineage>
        <taxon>Bacteria</taxon>
        <taxon>Pseudomonadati</taxon>
        <taxon>Pseudomonadota</taxon>
        <taxon>Gammaproteobacteria</taxon>
        <taxon>Oceanospirillales</taxon>
        <taxon>Saccharospirillaceae</taxon>
        <taxon>Saccharospirillum</taxon>
    </lineage>
</organism>
<dbReference type="AlphaFoldDB" id="A0A918N7N5"/>
<keyword evidence="11" id="KW-1185">Reference proteome</keyword>
<feature type="transmembrane region" description="Helical" evidence="8">
    <location>
        <begin position="17"/>
        <end position="40"/>
    </location>
</feature>
<dbReference type="FunFam" id="1.10.510.10:FF:000021">
    <property type="entry name" value="Serine/threonine protein kinase"/>
    <property type="match status" value="1"/>
</dbReference>
<keyword evidence="3" id="KW-0808">Transferase</keyword>
<keyword evidence="8" id="KW-0812">Transmembrane</keyword>
<evidence type="ECO:0000256" key="2">
    <source>
        <dbReference type="ARBA" id="ARBA00022527"/>
    </source>
</evidence>
<dbReference type="PROSITE" id="PS50011">
    <property type="entry name" value="PROTEIN_KINASE_DOM"/>
    <property type="match status" value="1"/>
</dbReference>
<dbReference type="PROSITE" id="PS00108">
    <property type="entry name" value="PROTEIN_KINASE_ST"/>
    <property type="match status" value="1"/>
</dbReference>
<keyword evidence="4 7" id="KW-0547">Nucleotide-binding</keyword>
<dbReference type="CDD" id="cd14014">
    <property type="entry name" value="STKc_PknB_like"/>
    <property type="match status" value="1"/>
</dbReference>
<feature type="transmembrane region" description="Helical" evidence="8">
    <location>
        <begin position="267"/>
        <end position="287"/>
    </location>
</feature>
<evidence type="ECO:0000313" key="11">
    <source>
        <dbReference type="Proteomes" id="UP000626148"/>
    </source>
</evidence>
<evidence type="ECO:0000256" key="8">
    <source>
        <dbReference type="SAM" id="Phobius"/>
    </source>
</evidence>
<dbReference type="InterPro" id="IPR011990">
    <property type="entry name" value="TPR-like_helical_dom_sf"/>
</dbReference>
<reference evidence="10" key="1">
    <citation type="journal article" date="2014" name="Int. J. Syst. Evol. Microbiol.">
        <title>Complete genome sequence of Corynebacterium casei LMG S-19264T (=DSM 44701T), isolated from a smear-ripened cheese.</title>
        <authorList>
            <consortium name="US DOE Joint Genome Institute (JGI-PGF)"/>
            <person name="Walter F."/>
            <person name="Albersmeier A."/>
            <person name="Kalinowski J."/>
            <person name="Ruckert C."/>
        </authorList>
    </citation>
    <scope>NUCLEOTIDE SEQUENCE</scope>
    <source>
        <strain evidence="10">KCTC 22169</strain>
    </source>
</reference>
<evidence type="ECO:0000256" key="7">
    <source>
        <dbReference type="PROSITE-ProRule" id="PRU10141"/>
    </source>
</evidence>
<dbReference type="Gene3D" id="3.30.200.20">
    <property type="entry name" value="Phosphorylase Kinase, domain 1"/>
    <property type="match status" value="1"/>
</dbReference>
<evidence type="ECO:0000256" key="6">
    <source>
        <dbReference type="ARBA" id="ARBA00022840"/>
    </source>
</evidence>
<keyword evidence="5" id="KW-0418">Kinase</keyword>
<feature type="transmembrane region" description="Helical" evidence="8">
    <location>
        <begin position="242"/>
        <end position="260"/>
    </location>
</feature>
<dbReference type="SUPFAM" id="SSF48452">
    <property type="entry name" value="TPR-like"/>
    <property type="match status" value="1"/>
</dbReference>
<dbReference type="GO" id="GO:0005524">
    <property type="term" value="F:ATP binding"/>
    <property type="evidence" value="ECO:0007669"/>
    <property type="project" value="UniProtKB-UniRule"/>
</dbReference>
<keyword evidence="2" id="KW-0723">Serine/threonine-protein kinase</keyword>
<dbReference type="InterPro" id="IPR011009">
    <property type="entry name" value="Kinase-like_dom_sf"/>
</dbReference>
<evidence type="ECO:0000313" key="10">
    <source>
        <dbReference type="EMBL" id="GGX51394.1"/>
    </source>
</evidence>
<protein>
    <recommendedName>
        <fullName evidence="1">non-specific serine/threonine protein kinase</fullName>
        <ecNumber evidence="1">2.7.11.1</ecNumber>
    </recommendedName>
</protein>
<dbReference type="InterPro" id="IPR017441">
    <property type="entry name" value="Protein_kinase_ATP_BS"/>
</dbReference>
<comment type="caution">
    <text evidence="10">The sequence shown here is derived from an EMBL/GenBank/DDBJ whole genome shotgun (WGS) entry which is preliminary data.</text>
</comment>
<dbReference type="Proteomes" id="UP000626148">
    <property type="component" value="Unassembled WGS sequence"/>
</dbReference>
<dbReference type="Pfam" id="PF00069">
    <property type="entry name" value="Pkinase"/>
    <property type="match status" value="1"/>
</dbReference>
<keyword evidence="8" id="KW-1133">Transmembrane helix</keyword>
<dbReference type="RefSeq" id="WP_189608244.1">
    <property type="nucleotide sequence ID" value="NZ_BMXR01000004.1"/>
</dbReference>
<reference evidence="10" key="2">
    <citation type="submission" date="2020-09" db="EMBL/GenBank/DDBJ databases">
        <authorList>
            <person name="Sun Q."/>
            <person name="Kim S."/>
        </authorList>
    </citation>
    <scope>NUCLEOTIDE SEQUENCE</scope>
    <source>
        <strain evidence="10">KCTC 22169</strain>
    </source>
</reference>
<gene>
    <name evidence="10" type="ORF">GCM10007392_18330</name>
</gene>
<dbReference type="Gene3D" id="1.10.510.10">
    <property type="entry name" value="Transferase(Phosphotransferase) domain 1"/>
    <property type="match status" value="1"/>
</dbReference>
<evidence type="ECO:0000256" key="3">
    <source>
        <dbReference type="ARBA" id="ARBA00022679"/>
    </source>
</evidence>
<dbReference type="PANTHER" id="PTHR43289:SF6">
    <property type="entry name" value="SERINE_THREONINE-PROTEIN KINASE NEKL-3"/>
    <property type="match status" value="1"/>
</dbReference>
<dbReference type="SUPFAM" id="SSF56112">
    <property type="entry name" value="Protein kinase-like (PK-like)"/>
    <property type="match status" value="1"/>
</dbReference>